<comment type="caution">
    <text evidence="6">The sequence shown here is derived from an EMBL/GenBank/DDBJ whole genome shotgun (WGS) entry which is preliminary data.</text>
</comment>
<dbReference type="SUPFAM" id="SSF54695">
    <property type="entry name" value="POZ domain"/>
    <property type="match status" value="2"/>
</dbReference>
<evidence type="ECO:0000313" key="7">
    <source>
        <dbReference type="Proteomes" id="UP000235965"/>
    </source>
</evidence>
<dbReference type="Gene3D" id="6.10.250.3030">
    <property type="match status" value="1"/>
</dbReference>
<sequence length="1354" mass="149519">MNGIERECVVGRCTSLQHGGQLAAVATMRAGQPLLAAYMRWLCGTCGRATDSSGHTALHLAASCGHGAVVRWLIRHADASIDVRDIESGYTALHRSIFYGQIHVAADLIKMGASTTVRDHDGLTPVDHAMKDRPPVVEFNARNPCEVYVWGTNSNYSLGTGNEQSRSQPELLDAFRKQGISIKQVAMHKFHSVFVTHDGRVFSCGHGQGGRLGLSSEVATLTPHAVRLQSPGSHSPDGPAVSCTMACVGRDHTVFLMENGTVWSCGLNSHHQLGHSPPPASLLLPRQLTPRSVHAAGDSVLGICASRFHTVIWGHRAVLTCGLNAGQLGHSKGPSSTIILPRQVSALSHKGGQILQVAASDGATVVAVERGIAAGGTTTALGADIYLLHKFECQKIATRQVGVVQLAVVGGHLDTTMLDRDQQGNAESREEEQQLRVLILDNRGELFLWQNSAIQQLTRCTFSLGRPLVLTAVAAQTRGQLLLITQDGEAFQGEVKVQRPSAKLTTVQIKRVPHIHRAVAVTSDPKGRNFAIIQAHPIACLLEVPQMETSDMKQHLNSLLQEASEDDCIHDIVFQVGTARFPAHRYIVASRCELLAKRIMEHSGGCSIPEIELNDVRADVFRQVLQFIYTNDCSMLRTGECPIKMMSQDDTDNNGVQEDGLDKISGLKDPSSISAFEVYSMRNHQHSTNNNIDNTKEKAVTNTTSNPVRLVQEAARKFGLTVLSSELEKIRYEDGHIMMKQGCRLSCLSAPSMKREDFQNLYDVRIRSEDGQELLAHKCVLIARLDYFRSMLSGRWIEMTGNNNNCVMNLPLPYAVLELLLDFLYTDTAPTVLTSKDLEFLSNVLVVADQLFVVRLKEAAEVALANSLTLRNVGEVLQLSGTYNADQLKHCCFQYISVNLSAILEARILESVSRQLLEDLTKYYHEFIPAMRSRIVTPYSSAPSHELLKVINDAYPISPWDEDDSNLNDEDSALLKKCFKTVKKKIRSRKISTGEGGSNKVANSRTCNESLGSSNSWGDEMPEDHQELDMNELTEKQGKNQGINQLEEDITLSLSNLMLSKSPDTNPPPTPPKTESPWVKIRHNYDRQQRIVQTRLRVVSAAKEIPVQPIPDSFTKLVPMSQQQQCRSEVDVSSPVNVVNMTATDFPELQRSSPPNHHDHNKIPGSKHSDTKKITKLSQKQRKKLAAEQQVGSPEMSTFESVQSAPAWGSFSRSDASASGNVSLLDIMKQEMQLTRTPHSTTPMQQQQQHQLSTSPGPGSNPWLRGAEDSRKSPQQHYESSVVNFMDIVADEKKQRENWSRMRAKPLHLTQLEDKAIEDLLVFYNAAGVTEEHITVKRVITGTVAPPTWTTSHH</sequence>
<reference evidence="6 7" key="1">
    <citation type="submission" date="2017-12" db="EMBL/GenBank/DDBJ databases">
        <title>Hemimetabolous genomes reveal molecular basis of termite eusociality.</title>
        <authorList>
            <person name="Harrison M.C."/>
            <person name="Jongepier E."/>
            <person name="Robertson H.M."/>
            <person name="Arning N."/>
            <person name="Bitard-Feildel T."/>
            <person name="Chao H."/>
            <person name="Childers C.P."/>
            <person name="Dinh H."/>
            <person name="Doddapaneni H."/>
            <person name="Dugan S."/>
            <person name="Gowin J."/>
            <person name="Greiner C."/>
            <person name="Han Y."/>
            <person name="Hu H."/>
            <person name="Hughes D.S.T."/>
            <person name="Huylmans A.-K."/>
            <person name="Kemena C."/>
            <person name="Kremer L.P.M."/>
            <person name="Lee S.L."/>
            <person name="Lopez-Ezquerra A."/>
            <person name="Mallet L."/>
            <person name="Monroy-Kuhn J.M."/>
            <person name="Moser A."/>
            <person name="Murali S.C."/>
            <person name="Muzny D.M."/>
            <person name="Otani S."/>
            <person name="Piulachs M.-D."/>
            <person name="Poelchau M."/>
            <person name="Qu J."/>
            <person name="Schaub F."/>
            <person name="Wada-Katsumata A."/>
            <person name="Worley K.C."/>
            <person name="Xie Q."/>
            <person name="Ylla G."/>
            <person name="Poulsen M."/>
            <person name="Gibbs R.A."/>
            <person name="Schal C."/>
            <person name="Richards S."/>
            <person name="Belles X."/>
            <person name="Korb J."/>
            <person name="Bornberg-Bauer E."/>
        </authorList>
    </citation>
    <scope>NUCLEOTIDE SEQUENCE [LARGE SCALE GENOMIC DNA]</scope>
    <source>
        <tissue evidence="6">Whole body</tissue>
    </source>
</reference>
<dbReference type="InterPro" id="IPR009091">
    <property type="entry name" value="RCC1/BLIP-II"/>
</dbReference>
<dbReference type="EMBL" id="NEVH01003506">
    <property type="protein sequence ID" value="PNF40473.1"/>
    <property type="molecule type" value="Genomic_DNA"/>
</dbReference>
<keyword evidence="2" id="KW-0040">ANK repeat</keyword>
<dbReference type="InterPro" id="IPR000408">
    <property type="entry name" value="Reg_chr_condens"/>
</dbReference>
<accession>A0A2J7RI22</accession>
<feature type="repeat" description="ANK" evidence="2">
    <location>
        <begin position="88"/>
        <end position="120"/>
    </location>
</feature>
<dbReference type="PROSITE" id="PS50012">
    <property type="entry name" value="RCC1_3"/>
    <property type="match status" value="3"/>
</dbReference>
<dbReference type="PROSITE" id="PS50097">
    <property type="entry name" value="BTB"/>
    <property type="match status" value="2"/>
</dbReference>
<feature type="region of interest" description="Disordered" evidence="4">
    <location>
        <begin position="1236"/>
        <end position="1278"/>
    </location>
</feature>
<feature type="compositionally biased region" description="Polar residues" evidence="4">
    <location>
        <begin position="1190"/>
        <end position="1199"/>
    </location>
</feature>
<evidence type="ECO:0000256" key="2">
    <source>
        <dbReference type="PROSITE-ProRule" id="PRU00023"/>
    </source>
</evidence>
<dbReference type="SUPFAM" id="SSF50985">
    <property type="entry name" value="RCC1/BLIP-II"/>
    <property type="match status" value="1"/>
</dbReference>
<dbReference type="Pfam" id="PF12796">
    <property type="entry name" value="Ank_2"/>
    <property type="match status" value="1"/>
</dbReference>
<dbReference type="SMART" id="SM00225">
    <property type="entry name" value="BTB"/>
    <property type="match status" value="2"/>
</dbReference>
<feature type="compositionally biased region" description="Pro residues" evidence="4">
    <location>
        <begin position="1065"/>
        <end position="1074"/>
    </location>
</feature>
<feature type="repeat" description="ANK" evidence="2">
    <location>
        <begin position="53"/>
        <end position="76"/>
    </location>
</feature>
<protein>
    <submittedName>
        <fullName evidence="6">Inhibitor of Bruton tyrosine kinase</fullName>
    </submittedName>
</protein>
<dbReference type="SUPFAM" id="SSF48403">
    <property type="entry name" value="Ankyrin repeat"/>
    <property type="match status" value="1"/>
</dbReference>
<dbReference type="OrthoDB" id="1893551at2759"/>
<dbReference type="Gene3D" id="2.130.10.30">
    <property type="entry name" value="Regulator of chromosome condensation 1/beta-lactamase-inhibitor protein II"/>
    <property type="match status" value="1"/>
</dbReference>
<dbReference type="Pfam" id="PF13540">
    <property type="entry name" value="RCC1_2"/>
    <property type="match status" value="1"/>
</dbReference>
<evidence type="ECO:0000256" key="1">
    <source>
        <dbReference type="ARBA" id="ARBA00022737"/>
    </source>
</evidence>
<dbReference type="STRING" id="105785.A0A2J7RI22"/>
<dbReference type="InParanoid" id="A0A2J7RI22"/>
<dbReference type="InterPro" id="IPR036770">
    <property type="entry name" value="Ankyrin_rpt-contain_sf"/>
</dbReference>
<dbReference type="Pfam" id="PF00651">
    <property type="entry name" value="BTB"/>
    <property type="match status" value="2"/>
</dbReference>
<feature type="domain" description="BTB" evidence="5">
    <location>
        <begin position="762"/>
        <end position="827"/>
    </location>
</feature>
<feature type="compositionally biased region" description="Basic and acidic residues" evidence="4">
    <location>
        <begin position="1156"/>
        <end position="1173"/>
    </location>
</feature>
<feature type="repeat" description="RCC1" evidence="3">
    <location>
        <begin position="199"/>
        <end position="259"/>
    </location>
</feature>
<dbReference type="FunCoup" id="A0A2J7RI22">
    <property type="interactions" value="473"/>
</dbReference>
<keyword evidence="1" id="KW-0677">Repeat</keyword>
<dbReference type="CDD" id="cd18500">
    <property type="entry name" value="BACK_IBtk"/>
    <property type="match status" value="1"/>
</dbReference>
<dbReference type="InterPro" id="IPR011333">
    <property type="entry name" value="SKP1/BTB/POZ_sf"/>
</dbReference>
<dbReference type="PROSITE" id="PS50297">
    <property type="entry name" value="ANK_REP_REGION"/>
    <property type="match status" value="2"/>
</dbReference>
<dbReference type="PANTHER" id="PTHR22872">
    <property type="entry name" value="BTK-BINDING PROTEIN-RELATED"/>
    <property type="match status" value="1"/>
</dbReference>
<proteinExistence type="predicted"/>
<feature type="region of interest" description="Disordered" evidence="4">
    <location>
        <begin position="990"/>
        <end position="1023"/>
    </location>
</feature>
<evidence type="ECO:0000256" key="4">
    <source>
        <dbReference type="SAM" id="MobiDB-lite"/>
    </source>
</evidence>
<dbReference type="PROSITE" id="PS50088">
    <property type="entry name" value="ANK_REPEAT"/>
    <property type="match status" value="2"/>
</dbReference>
<feature type="repeat" description="RCC1" evidence="3">
    <location>
        <begin position="145"/>
        <end position="198"/>
    </location>
</feature>
<dbReference type="InterPro" id="IPR051625">
    <property type="entry name" value="Signaling_Regulatory_Domain"/>
</dbReference>
<dbReference type="InterPro" id="IPR002110">
    <property type="entry name" value="Ankyrin_rpt"/>
</dbReference>
<name>A0A2J7RI22_9NEOP</name>
<feature type="domain" description="BTB" evidence="5">
    <location>
        <begin position="570"/>
        <end position="637"/>
    </location>
</feature>
<dbReference type="Pfam" id="PF00415">
    <property type="entry name" value="RCC1"/>
    <property type="match status" value="1"/>
</dbReference>
<dbReference type="PANTHER" id="PTHR22872:SF2">
    <property type="entry name" value="INHIBITOR OF BRUTON TYROSINE KINASE"/>
    <property type="match status" value="1"/>
</dbReference>
<evidence type="ECO:0000259" key="5">
    <source>
        <dbReference type="PROSITE" id="PS50097"/>
    </source>
</evidence>
<organism evidence="6 7">
    <name type="scientific">Cryptotermes secundus</name>
    <dbReference type="NCBI Taxonomy" id="105785"/>
    <lineage>
        <taxon>Eukaryota</taxon>
        <taxon>Metazoa</taxon>
        <taxon>Ecdysozoa</taxon>
        <taxon>Arthropoda</taxon>
        <taxon>Hexapoda</taxon>
        <taxon>Insecta</taxon>
        <taxon>Pterygota</taxon>
        <taxon>Neoptera</taxon>
        <taxon>Polyneoptera</taxon>
        <taxon>Dictyoptera</taxon>
        <taxon>Blattodea</taxon>
        <taxon>Blattoidea</taxon>
        <taxon>Termitoidae</taxon>
        <taxon>Kalotermitidae</taxon>
        <taxon>Cryptotermitinae</taxon>
        <taxon>Cryptotermes</taxon>
    </lineage>
</organism>
<dbReference type="SMART" id="SM00248">
    <property type="entry name" value="ANK"/>
    <property type="match status" value="2"/>
</dbReference>
<feature type="region of interest" description="Disordered" evidence="4">
    <location>
        <begin position="1058"/>
        <end position="1077"/>
    </location>
</feature>
<evidence type="ECO:0000256" key="3">
    <source>
        <dbReference type="PROSITE-ProRule" id="PRU00235"/>
    </source>
</evidence>
<evidence type="ECO:0000313" key="6">
    <source>
        <dbReference type="EMBL" id="PNF40473.1"/>
    </source>
</evidence>
<keyword evidence="7" id="KW-1185">Reference proteome</keyword>
<dbReference type="Gene3D" id="3.30.710.10">
    <property type="entry name" value="Potassium Channel Kv1.1, Chain A"/>
    <property type="match status" value="2"/>
</dbReference>
<feature type="repeat" description="RCC1" evidence="3">
    <location>
        <begin position="260"/>
        <end position="316"/>
    </location>
</feature>
<keyword evidence="6" id="KW-0418">Kinase</keyword>
<dbReference type="InterPro" id="IPR000210">
    <property type="entry name" value="BTB/POZ_dom"/>
</dbReference>
<feature type="region of interest" description="Disordered" evidence="4">
    <location>
        <begin position="1147"/>
        <end position="1199"/>
    </location>
</feature>
<gene>
    <name evidence="6" type="ORF">B7P43_G14342</name>
</gene>
<keyword evidence="6" id="KW-0808">Transferase</keyword>
<dbReference type="Proteomes" id="UP000235965">
    <property type="component" value="Unassembled WGS sequence"/>
</dbReference>
<feature type="compositionally biased region" description="Low complexity" evidence="4">
    <location>
        <begin position="1237"/>
        <end position="1256"/>
    </location>
</feature>
<feature type="compositionally biased region" description="Polar residues" evidence="4">
    <location>
        <begin position="1000"/>
        <end position="1017"/>
    </location>
</feature>
<dbReference type="Gene3D" id="1.25.40.20">
    <property type="entry name" value="Ankyrin repeat-containing domain"/>
    <property type="match status" value="1"/>
</dbReference>
<dbReference type="GO" id="GO:0016301">
    <property type="term" value="F:kinase activity"/>
    <property type="evidence" value="ECO:0007669"/>
    <property type="project" value="UniProtKB-KW"/>
</dbReference>